<accession>A0ABX1TUZ7</accession>
<feature type="non-terminal residue" evidence="1">
    <location>
        <position position="159"/>
    </location>
</feature>
<sequence>MNIESNAYRNWQLEVDGAGLAWATLDRVGETTNSLSSEVMDELASILARFDSEPPKGLIFRSGKSAGFIAGADIQEFTQLDTPAKGIALVERGWQLFNRLAAVSYPTLALVRGHCLGGGLELALACRYLLVVDEPATRLGLPEVVMLGIGSWLGMAWLR</sequence>
<reference evidence="1 2" key="1">
    <citation type="submission" date="2019-03" db="EMBL/GenBank/DDBJ databases">
        <title>Metabolic reconstructions from genomes of highly enriched 'Candidatus Accumulibacter' and 'Candidatus Competibacter' bioreactor populations.</title>
        <authorList>
            <person name="Annavajhala M.K."/>
            <person name="Welles L."/>
            <person name="Abbas B."/>
            <person name="Sorokin D."/>
            <person name="Park H."/>
            <person name="Van Loosdrecht M."/>
            <person name="Chandran K."/>
        </authorList>
    </citation>
    <scope>NUCLEOTIDE SEQUENCE [LARGE SCALE GENOMIC DNA]</scope>
    <source>
        <strain evidence="1 2">SBR_S</strain>
    </source>
</reference>
<dbReference type="Proteomes" id="UP000749010">
    <property type="component" value="Unassembled WGS sequence"/>
</dbReference>
<dbReference type="InterPro" id="IPR050136">
    <property type="entry name" value="FA_oxidation_alpha_subunit"/>
</dbReference>
<dbReference type="Gene3D" id="3.90.226.10">
    <property type="entry name" value="2-enoyl-CoA Hydratase, Chain A, domain 1"/>
    <property type="match status" value="1"/>
</dbReference>
<dbReference type="InterPro" id="IPR001753">
    <property type="entry name" value="Enoyl-CoA_hydra/iso"/>
</dbReference>
<dbReference type="EMBL" id="SPMY01000025">
    <property type="protein sequence ID" value="NMQ28092.1"/>
    <property type="molecule type" value="Genomic_DNA"/>
</dbReference>
<dbReference type="SUPFAM" id="SSF52096">
    <property type="entry name" value="ClpP/crotonase"/>
    <property type="match status" value="1"/>
</dbReference>
<comment type="caution">
    <text evidence="1">The sequence shown here is derived from an EMBL/GenBank/DDBJ whole genome shotgun (WGS) entry which is preliminary data.</text>
</comment>
<dbReference type="PANTHER" id="PTHR43612">
    <property type="entry name" value="TRIFUNCTIONAL ENZYME SUBUNIT ALPHA"/>
    <property type="match status" value="1"/>
</dbReference>
<dbReference type="InterPro" id="IPR029045">
    <property type="entry name" value="ClpP/crotonase-like_dom_sf"/>
</dbReference>
<dbReference type="CDD" id="cd06558">
    <property type="entry name" value="crotonase-like"/>
    <property type="match status" value="1"/>
</dbReference>
<dbReference type="RefSeq" id="WP_211203709.1">
    <property type="nucleotide sequence ID" value="NZ_SPMY01000025.1"/>
</dbReference>
<dbReference type="Pfam" id="PF00378">
    <property type="entry name" value="ECH_1"/>
    <property type="match status" value="1"/>
</dbReference>
<gene>
    <name evidence="1" type="ORF">E4Q23_10195</name>
</gene>
<dbReference type="PANTHER" id="PTHR43612:SF3">
    <property type="entry name" value="TRIFUNCTIONAL ENZYME SUBUNIT ALPHA, MITOCHONDRIAL"/>
    <property type="match status" value="1"/>
</dbReference>
<evidence type="ECO:0000313" key="1">
    <source>
        <dbReference type="EMBL" id="NMQ28092.1"/>
    </source>
</evidence>
<evidence type="ECO:0000313" key="2">
    <source>
        <dbReference type="Proteomes" id="UP000749010"/>
    </source>
</evidence>
<protein>
    <submittedName>
        <fullName evidence="1">Crotonase</fullName>
    </submittedName>
</protein>
<keyword evidence="2" id="KW-1185">Reference proteome</keyword>
<organism evidence="1 2">
    <name type="scientific">Candidatus Accumulibacter phosphatis</name>
    <dbReference type="NCBI Taxonomy" id="327160"/>
    <lineage>
        <taxon>Bacteria</taxon>
        <taxon>Pseudomonadati</taxon>
        <taxon>Pseudomonadota</taxon>
        <taxon>Betaproteobacteria</taxon>
        <taxon>Candidatus Accumulibacter</taxon>
    </lineage>
</organism>
<proteinExistence type="predicted"/>
<name>A0ABX1TUZ7_9PROT</name>